<dbReference type="RefSeq" id="WP_119833436.1">
    <property type="nucleotide sequence ID" value="NZ_QYUL01000004.1"/>
</dbReference>
<evidence type="ECO:0000259" key="2">
    <source>
        <dbReference type="Pfam" id="PF01557"/>
    </source>
</evidence>
<keyword evidence="1" id="KW-0479">Metal-binding</keyword>
<dbReference type="PANTHER" id="PTHR11820">
    <property type="entry name" value="ACYLPYRUVASE"/>
    <property type="match status" value="1"/>
</dbReference>
<dbReference type="InterPro" id="IPR011234">
    <property type="entry name" value="Fumarylacetoacetase-like_C"/>
</dbReference>
<protein>
    <submittedName>
        <fullName evidence="3">2-hydroxyhepta-2,4-diene-1,7-dioate isomerase</fullName>
    </submittedName>
</protein>
<dbReference type="Gene3D" id="3.90.850.10">
    <property type="entry name" value="Fumarylacetoacetase-like, C-terminal domain"/>
    <property type="match status" value="1"/>
</dbReference>
<evidence type="ECO:0000313" key="3">
    <source>
        <dbReference type="EMBL" id="RJF78298.1"/>
    </source>
</evidence>
<sequence length="221" mass="23009">MSSQHVALDGSGMVYGVILNDRPSLERLGAALTAPPYAAPPKAPVLYIKPYNTHAATGATVRVPRGADRVELGATLGLVLGRDSTGLAEATALDAVAGLRPVLDVSLPNPVVYRPPVRERCFDGSCPMGPVVPYGRVGDLAELTLRTLVNGVLVAERGLSDLLRPAARLLADVTDFMTLRAGDTLTLGIALNGPQAGPGDRVALEIDGFDRLEITIEGAAP</sequence>
<reference evidence="3 4" key="1">
    <citation type="submission" date="2018-09" db="EMBL/GenBank/DDBJ databases">
        <authorList>
            <person name="Zhu H."/>
        </authorList>
    </citation>
    <scope>NUCLEOTIDE SEQUENCE [LARGE SCALE GENOMIC DNA]</scope>
    <source>
        <strain evidence="3 4">K2W22B-5</strain>
    </source>
</reference>
<dbReference type="InterPro" id="IPR036663">
    <property type="entry name" value="Fumarylacetoacetase_C_sf"/>
</dbReference>
<dbReference type="Proteomes" id="UP000283458">
    <property type="component" value="Unassembled WGS sequence"/>
</dbReference>
<proteinExistence type="predicted"/>
<dbReference type="SUPFAM" id="SSF56529">
    <property type="entry name" value="FAH"/>
    <property type="match status" value="1"/>
</dbReference>
<name>A0A418VPV4_9PROT</name>
<comment type="caution">
    <text evidence="3">The sequence shown here is derived from an EMBL/GenBank/DDBJ whole genome shotgun (WGS) entry which is preliminary data.</text>
</comment>
<dbReference type="PANTHER" id="PTHR11820:SF114">
    <property type="entry name" value="4-HYDROXYPHENYLACETATE CATABOLISM PROTEIN"/>
    <property type="match status" value="1"/>
</dbReference>
<dbReference type="GO" id="GO:0046872">
    <property type="term" value="F:metal ion binding"/>
    <property type="evidence" value="ECO:0007669"/>
    <property type="project" value="UniProtKB-KW"/>
</dbReference>
<feature type="domain" description="Fumarylacetoacetase-like C-terminal" evidence="2">
    <location>
        <begin position="14"/>
        <end position="216"/>
    </location>
</feature>
<evidence type="ECO:0000256" key="1">
    <source>
        <dbReference type="ARBA" id="ARBA00022723"/>
    </source>
</evidence>
<dbReference type="GO" id="GO:0016853">
    <property type="term" value="F:isomerase activity"/>
    <property type="evidence" value="ECO:0007669"/>
    <property type="project" value="UniProtKB-KW"/>
</dbReference>
<dbReference type="EMBL" id="QYUL01000004">
    <property type="protein sequence ID" value="RJF78298.1"/>
    <property type="molecule type" value="Genomic_DNA"/>
</dbReference>
<dbReference type="OrthoDB" id="9805307at2"/>
<gene>
    <name evidence="3" type="ORF">D3877_24660</name>
</gene>
<dbReference type="AlphaFoldDB" id="A0A418VPV4"/>
<organism evidence="3 4">
    <name type="scientific">Azospirillum cavernae</name>
    <dbReference type="NCBI Taxonomy" id="2320860"/>
    <lineage>
        <taxon>Bacteria</taxon>
        <taxon>Pseudomonadati</taxon>
        <taxon>Pseudomonadota</taxon>
        <taxon>Alphaproteobacteria</taxon>
        <taxon>Rhodospirillales</taxon>
        <taxon>Azospirillaceae</taxon>
        <taxon>Azospirillum</taxon>
    </lineage>
</organism>
<keyword evidence="3" id="KW-0413">Isomerase</keyword>
<accession>A0A418VPV4</accession>
<evidence type="ECO:0000313" key="4">
    <source>
        <dbReference type="Proteomes" id="UP000283458"/>
    </source>
</evidence>
<keyword evidence="4" id="KW-1185">Reference proteome</keyword>
<dbReference type="Pfam" id="PF01557">
    <property type="entry name" value="FAA_hydrolase"/>
    <property type="match status" value="1"/>
</dbReference>